<dbReference type="RefSeq" id="WP_196262832.1">
    <property type="nucleotide sequence ID" value="NZ_JADQDN010000002.1"/>
</dbReference>
<comment type="caution">
    <text evidence="2">The sequence shown here is derived from an EMBL/GenBank/DDBJ whole genome shotgun (WGS) entry which is preliminary data.</text>
</comment>
<reference evidence="2 3" key="1">
    <citation type="submission" date="2020-11" db="EMBL/GenBank/DDBJ databases">
        <authorList>
            <person name="Kim M.K."/>
        </authorList>
    </citation>
    <scope>NUCLEOTIDE SEQUENCE [LARGE SCALE GENOMIC DNA]</scope>
    <source>
        <strain evidence="2 3">BT290</strain>
    </source>
</reference>
<evidence type="ECO:0000313" key="2">
    <source>
        <dbReference type="EMBL" id="MBF9195444.1"/>
    </source>
</evidence>
<evidence type="ECO:0000313" key="3">
    <source>
        <dbReference type="Proteomes" id="UP000611708"/>
    </source>
</evidence>
<keyword evidence="1" id="KW-1133">Transmembrane helix</keyword>
<dbReference type="Proteomes" id="UP000611708">
    <property type="component" value="Unassembled WGS sequence"/>
</dbReference>
<feature type="transmembrane region" description="Helical" evidence="1">
    <location>
        <begin position="34"/>
        <end position="55"/>
    </location>
</feature>
<keyword evidence="3" id="KW-1185">Reference proteome</keyword>
<accession>A0ABS0HPX0</accession>
<sequence length="216" mass="24004">MANHSKNDVIDLSKVEIPADQTAKSEEILRSLRVFGWFMFLPYLLMAIVWLQAYFAPGSLPSHEALSWAAKPAGLIAPSVANYVLGLSANGKLNLSTAALASFYGSILCSILSARFLYRGFSMMDINHLIFMRRKRGKKVFDVYAFGLIRAVATVLTMVMFIIVMFKVDLSSERGLRQGRSLAAIPLMIPVFSVMVFQFLFSIKILAGKPRIQTSP</sequence>
<name>A0ABS0HPX0_9HYPH</name>
<keyword evidence="1" id="KW-0472">Membrane</keyword>
<proteinExistence type="predicted"/>
<feature type="transmembrane region" description="Helical" evidence="1">
    <location>
        <begin position="184"/>
        <end position="207"/>
    </location>
</feature>
<keyword evidence="1" id="KW-0812">Transmembrane</keyword>
<feature type="transmembrane region" description="Helical" evidence="1">
    <location>
        <begin position="95"/>
        <end position="118"/>
    </location>
</feature>
<organism evidence="2 3">
    <name type="scientific">Microvirga terrestris</name>
    <dbReference type="NCBI Taxonomy" id="2791024"/>
    <lineage>
        <taxon>Bacteria</taxon>
        <taxon>Pseudomonadati</taxon>
        <taxon>Pseudomonadota</taxon>
        <taxon>Alphaproteobacteria</taxon>
        <taxon>Hyphomicrobiales</taxon>
        <taxon>Methylobacteriaceae</taxon>
        <taxon>Microvirga</taxon>
    </lineage>
</organism>
<feature type="transmembrane region" description="Helical" evidence="1">
    <location>
        <begin position="139"/>
        <end position="164"/>
    </location>
</feature>
<protein>
    <submittedName>
        <fullName evidence="2">Uncharacterized protein</fullName>
    </submittedName>
</protein>
<dbReference type="EMBL" id="JADQDN010000002">
    <property type="protein sequence ID" value="MBF9195444.1"/>
    <property type="molecule type" value="Genomic_DNA"/>
</dbReference>
<evidence type="ECO:0000256" key="1">
    <source>
        <dbReference type="SAM" id="Phobius"/>
    </source>
</evidence>
<gene>
    <name evidence="2" type="ORF">I2H36_05315</name>
</gene>